<dbReference type="Proteomes" id="UP001501588">
    <property type="component" value="Unassembled WGS sequence"/>
</dbReference>
<comment type="caution">
    <text evidence="1">The sequence shown here is derived from an EMBL/GenBank/DDBJ whole genome shotgun (WGS) entry which is preliminary data.</text>
</comment>
<keyword evidence="2" id="KW-1185">Reference proteome</keyword>
<dbReference type="InterPro" id="IPR011727">
    <property type="entry name" value="CHP02117"/>
</dbReference>
<protein>
    <submittedName>
        <fullName evidence="1">TIGR02117 family protein</fullName>
    </submittedName>
</protein>
<gene>
    <name evidence="1" type="ORF">GCM10009416_06200</name>
</gene>
<evidence type="ECO:0000313" key="2">
    <source>
        <dbReference type="Proteomes" id="UP001501588"/>
    </source>
</evidence>
<proteinExistence type="predicted"/>
<evidence type="ECO:0000313" key="1">
    <source>
        <dbReference type="EMBL" id="GAA0570426.1"/>
    </source>
</evidence>
<dbReference type="EMBL" id="BAAAFZ010000008">
    <property type="protein sequence ID" value="GAA0570426.1"/>
    <property type="molecule type" value="Genomic_DNA"/>
</dbReference>
<name>A0ABN1ENH1_9PROT</name>
<accession>A0ABN1ENH1</accession>
<reference evidence="1 2" key="1">
    <citation type="journal article" date="2019" name="Int. J. Syst. Evol. Microbiol.">
        <title>The Global Catalogue of Microorganisms (GCM) 10K type strain sequencing project: providing services to taxonomists for standard genome sequencing and annotation.</title>
        <authorList>
            <consortium name="The Broad Institute Genomics Platform"/>
            <consortium name="The Broad Institute Genome Sequencing Center for Infectious Disease"/>
            <person name="Wu L."/>
            <person name="Ma J."/>
        </authorList>
    </citation>
    <scope>NUCLEOTIDE SEQUENCE [LARGE SCALE GENOMIC DNA]</scope>
    <source>
        <strain evidence="1 2">JCM 9933</strain>
    </source>
</reference>
<organism evidence="1 2">
    <name type="scientific">Craurococcus roseus</name>
    <dbReference type="NCBI Taxonomy" id="77585"/>
    <lineage>
        <taxon>Bacteria</taxon>
        <taxon>Pseudomonadati</taxon>
        <taxon>Pseudomonadota</taxon>
        <taxon>Alphaproteobacteria</taxon>
        <taxon>Acetobacterales</taxon>
        <taxon>Acetobacteraceae</taxon>
        <taxon>Craurococcus</taxon>
    </lineage>
</organism>
<dbReference type="Pfam" id="PF09601">
    <property type="entry name" value="DUF2459"/>
    <property type="match status" value="1"/>
</dbReference>
<sequence>MLAGCAAAGVAAASCSATGSLPRSDAGGARTRAVHLVARAWHTDVDLPADRLPPALLPLAQDFPGATHFLFGFGERAYWTKPEPSSTDALAALIPGPGVILVTALRAPPPAAFPPKDVVVLPVAEEGLDRLGAFLKAELREDGEFRRMADGPYPGSRFYATSRRYSAAYTCNTWVADALHVAGTGVAPAGILFAGQLMRRARAAADAAGRQPALARTPLAPAHRAVP</sequence>